<accession>A0ABQ0KUB9</accession>
<dbReference type="Proteomes" id="UP000815677">
    <property type="component" value="Unassembled WGS sequence"/>
</dbReference>
<keyword evidence="2" id="KW-1185">Reference proteome</keyword>
<name>A0ABQ0KUB9_MYCCL</name>
<gene>
    <name evidence="1" type="ORF">MCHLO_00214</name>
</gene>
<sequence length="172" mass="17836">MSTTDSFVALVTPPPPPVVLLLTHTDIAQSPLPSLLMHEDLEPFGKTIVGATLPPAPPRDTKHRVPGLNTAMLKPVPAHAATSAANKISADAPSAARAAAHVMSAALAAYAPSAATIADAMTAGATTADPKEPIGYPDGGPSRVTWEKFPGSTGWDDEFISKFRVRCEVFAC</sequence>
<evidence type="ECO:0000313" key="1">
    <source>
        <dbReference type="EMBL" id="GAT42501.1"/>
    </source>
</evidence>
<organism evidence="1 2">
    <name type="scientific">Mycena chlorophos</name>
    <name type="common">Agaric fungus</name>
    <name type="synonym">Agaricus chlorophos</name>
    <dbReference type="NCBI Taxonomy" id="658473"/>
    <lineage>
        <taxon>Eukaryota</taxon>
        <taxon>Fungi</taxon>
        <taxon>Dikarya</taxon>
        <taxon>Basidiomycota</taxon>
        <taxon>Agaricomycotina</taxon>
        <taxon>Agaricomycetes</taxon>
        <taxon>Agaricomycetidae</taxon>
        <taxon>Agaricales</taxon>
        <taxon>Marasmiineae</taxon>
        <taxon>Mycenaceae</taxon>
        <taxon>Mycena</taxon>
    </lineage>
</organism>
<protein>
    <submittedName>
        <fullName evidence="1">Uncharacterized protein</fullName>
    </submittedName>
</protein>
<reference evidence="1" key="1">
    <citation type="submission" date="2014-09" db="EMBL/GenBank/DDBJ databases">
        <title>Genome sequence of the luminous mushroom Mycena chlorophos for searching fungal bioluminescence genes.</title>
        <authorList>
            <person name="Tanaka Y."/>
            <person name="Kasuga D."/>
            <person name="Oba Y."/>
            <person name="Hase S."/>
            <person name="Sato K."/>
            <person name="Oba Y."/>
            <person name="Sakakibara Y."/>
        </authorList>
    </citation>
    <scope>NUCLEOTIDE SEQUENCE</scope>
</reference>
<evidence type="ECO:0000313" key="2">
    <source>
        <dbReference type="Proteomes" id="UP000815677"/>
    </source>
</evidence>
<dbReference type="EMBL" id="DF838033">
    <property type="protein sequence ID" value="GAT42501.1"/>
    <property type="molecule type" value="Genomic_DNA"/>
</dbReference>
<proteinExistence type="predicted"/>